<sequence length="211" mass="25007">MEINILEWIGYLASILVAISLMLTSIVRLRIVNLIGSGTFAVYGFLIGSLPVGFMNLFIVFVNIYYLYLLLNRKEYFETLEVSPENKYLARYLKFHENEIERYFPGFIFDSQKHSFCFFILRDAQVAGLFIAYPENDHTLHVVLDYVGPRYRDLKNGYYIYNKFVNFFKEQNFNNIIAEARSKHHYKYLQRLNFKPLPDQGEQELLFEKGI</sequence>
<keyword evidence="3" id="KW-1185">Reference proteome</keyword>
<dbReference type="Proteomes" id="UP000064893">
    <property type="component" value="Chromosome"/>
</dbReference>
<evidence type="ECO:0000313" key="3">
    <source>
        <dbReference type="Proteomes" id="UP000064893"/>
    </source>
</evidence>
<dbReference type="RefSeq" id="WP_057953748.1">
    <property type="nucleotide sequence ID" value="NZ_CP013118.1"/>
</dbReference>
<accession>A0A0S2I270</accession>
<reference evidence="2 3" key="1">
    <citation type="submission" date="2015-11" db="EMBL/GenBank/DDBJ databases">
        <title>Description and complete genome sequence of a novel strain predominating in hypersaline microbial mats and representing a new family of the Bacteriodetes phylum.</title>
        <authorList>
            <person name="Spring S."/>
            <person name="Bunk B."/>
            <person name="Sproer C."/>
            <person name="Klenk H.-P."/>
        </authorList>
    </citation>
    <scope>NUCLEOTIDE SEQUENCE [LARGE SCALE GENOMIC DNA]</scope>
    <source>
        <strain evidence="2 3">L21-Spi-D4</strain>
    </source>
</reference>
<proteinExistence type="predicted"/>
<name>A0A0S2I270_9BACT</name>
<keyword evidence="1" id="KW-1133">Transmembrane helix</keyword>
<feature type="transmembrane region" description="Helical" evidence="1">
    <location>
        <begin position="6"/>
        <end position="24"/>
    </location>
</feature>
<evidence type="ECO:0000313" key="2">
    <source>
        <dbReference type="EMBL" id="ALO16370.1"/>
    </source>
</evidence>
<evidence type="ECO:0008006" key="4">
    <source>
        <dbReference type="Google" id="ProtNLM"/>
    </source>
</evidence>
<dbReference type="STRING" id="1307839.L21SP5_02747"/>
<dbReference type="EMBL" id="CP013118">
    <property type="protein sequence ID" value="ALO16370.1"/>
    <property type="molecule type" value="Genomic_DNA"/>
</dbReference>
<dbReference type="KEGG" id="blq:L21SP5_02747"/>
<dbReference type="InterPro" id="IPR016181">
    <property type="entry name" value="Acyl_CoA_acyltransferase"/>
</dbReference>
<protein>
    <recommendedName>
        <fullName evidence="4">N-acetyltransferase domain-containing protein</fullName>
    </recommendedName>
</protein>
<dbReference type="AlphaFoldDB" id="A0A0S2I270"/>
<keyword evidence="1" id="KW-0812">Transmembrane</keyword>
<dbReference type="OrthoDB" id="677174at2"/>
<organism evidence="2 3">
    <name type="scientific">Salinivirga cyanobacteriivorans</name>
    <dbReference type="NCBI Taxonomy" id="1307839"/>
    <lineage>
        <taxon>Bacteria</taxon>
        <taxon>Pseudomonadati</taxon>
        <taxon>Bacteroidota</taxon>
        <taxon>Bacteroidia</taxon>
        <taxon>Bacteroidales</taxon>
        <taxon>Salinivirgaceae</taxon>
        <taxon>Salinivirga</taxon>
    </lineage>
</organism>
<gene>
    <name evidence="2" type="ORF">L21SP5_02747</name>
</gene>
<keyword evidence="1" id="KW-0472">Membrane</keyword>
<dbReference type="Gene3D" id="3.40.630.30">
    <property type="match status" value="1"/>
</dbReference>
<evidence type="ECO:0000256" key="1">
    <source>
        <dbReference type="SAM" id="Phobius"/>
    </source>
</evidence>
<dbReference type="SUPFAM" id="SSF55729">
    <property type="entry name" value="Acyl-CoA N-acyltransferases (Nat)"/>
    <property type="match status" value="1"/>
</dbReference>